<dbReference type="EMBL" id="AHJE01000077">
    <property type="protein sequence ID" value="EHP39953.1"/>
    <property type="molecule type" value="Genomic_DNA"/>
</dbReference>
<feature type="non-terminal residue" evidence="8">
    <location>
        <position position="116"/>
    </location>
</feature>
<dbReference type="AlphaFoldDB" id="H1SBX4"/>
<sequence>MQTAFVVRKNKKHNVIPRLSGAVGMAVAAAPVAAQSAGTTVAAVELPAVTVSGANESGFKADTASSIKTPAALLDTPKSITIIPQEVIQSTGSTSLSDVLRTVPGISFGAGEGGNP</sequence>
<comment type="similarity">
    <text evidence="6">Belongs to the TonB-dependent receptor family.</text>
</comment>
<dbReference type="Gene3D" id="2.170.130.10">
    <property type="entry name" value="TonB-dependent receptor, plug domain"/>
    <property type="match status" value="1"/>
</dbReference>
<evidence type="ECO:0000256" key="5">
    <source>
        <dbReference type="ARBA" id="ARBA00023170"/>
    </source>
</evidence>
<comment type="subcellular location">
    <subcellularLocation>
        <location evidence="6">Cell outer membrane</location>
        <topology evidence="6">Multi-pass membrane protein</topology>
    </subcellularLocation>
</comment>
<keyword evidence="6" id="KW-0472">Membrane</keyword>
<evidence type="ECO:0000259" key="7">
    <source>
        <dbReference type="Pfam" id="PF07715"/>
    </source>
</evidence>
<keyword evidence="6" id="KW-0998">Cell outer membrane</keyword>
<dbReference type="InterPro" id="IPR012910">
    <property type="entry name" value="Plug_dom"/>
</dbReference>
<dbReference type="OrthoDB" id="9790771at2"/>
<name>H1SBX4_9BURK</name>
<evidence type="ECO:0000256" key="1">
    <source>
        <dbReference type="ARBA" id="ARBA00022496"/>
    </source>
</evidence>
<keyword evidence="6" id="KW-0812">Transmembrane</keyword>
<dbReference type="GO" id="GO:0009279">
    <property type="term" value="C:cell outer membrane"/>
    <property type="evidence" value="ECO:0007669"/>
    <property type="project" value="UniProtKB-SubCell"/>
</dbReference>
<dbReference type="PANTHER" id="PTHR32552">
    <property type="entry name" value="FERRICHROME IRON RECEPTOR-RELATED"/>
    <property type="match status" value="1"/>
</dbReference>
<dbReference type="SUPFAM" id="SSF56935">
    <property type="entry name" value="Porins"/>
    <property type="match status" value="1"/>
</dbReference>
<keyword evidence="5 8" id="KW-0675">Receptor</keyword>
<keyword evidence="4" id="KW-0406">Ion transport</keyword>
<dbReference type="RefSeq" id="WP_006161324.1">
    <property type="nucleotide sequence ID" value="NZ_AHJE01000077.1"/>
</dbReference>
<dbReference type="PANTHER" id="PTHR32552:SF89">
    <property type="entry name" value="CATECHOLATE SIDEROPHORE RECEPTOR FIU"/>
    <property type="match status" value="1"/>
</dbReference>
<dbReference type="Proteomes" id="UP000005808">
    <property type="component" value="Unassembled WGS sequence"/>
</dbReference>
<dbReference type="PROSITE" id="PS52016">
    <property type="entry name" value="TONB_DEPENDENT_REC_3"/>
    <property type="match status" value="1"/>
</dbReference>
<reference evidence="8 9" key="1">
    <citation type="journal article" date="2012" name="J. Bacteriol.">
        <title>De Novo Genome Project of Cupriavidus basilensis OR16.</title>
        <authorList>
            <person name="Cserhati M."/>
            <person name="Kriszt B."/>
            <person name="Szoboszlay S."/>
            <person name="Toth A."/>
            <person name="Szabo I."/>
            <person name="Tancsics A."/>
            <person name="Nagy I."/>
            <person name="Horvath B."/>
            <person name="Nagy I."/>
            <person name="Kukolya J."/>
        </authorList>
    </citation>
    <scope>NUCLEOTIDE SEQUENCE [LARGE SCALE GENOMIC DNA]</scope>
    <source>
        <strain evidence="8 9">OR16</strain>
    </source>
</reference>
<organism evidence="8 9">
    <name type="scientific">Cupriavidus basilensis OR16</name>
    <dbReference type="NCBI Taxonomy" id="1127483"/>
    <lineage>
        <taxon>Bacteria</taxon>
        <taxon>Pseudomonadati</taxon>
        <taxon>Pseudomonadota</taxon>
        <taxon>Betaproteobacteria</taxon>
        <taxon>Burkholderiales</taxon>
        <taxon>Burkholderiaceae</taxon>
        <taxon>Cupriavidus</taxon>
    </lineage>
</organism>
<accession>H1SBX4</accession>
<comment type="caution">
    <text evidence="8">The sequence shown here is derived from an EMBL/GenBank/DDBJ whole genome shotgun (WGS) entry which is preliminary data.</text>
</comment>
<feature type="domain" description="TonB-dependent receptor plug" evidence="7">
    <location>
        <begin position="73"/>
        <end position="114"/>
    </location>
</feature>
<protein>
    <submittedName>
        <fullName evidence="8">TonB-dependent siderophore receptor</fullName>
    </submittedName>
</protein>
<keyword evidence="2" id="KW-0732">Signal</keyword>
<dbReference type="Pfam" id="PF07715">
    <property type="entry name" value="Plug"/>
    <property type="match status" value="1"/>
</dbReference>
<dbReference type="InterPro" id="IPR039426">
    <property type="entry name" value="TonB-dep_rcpt-like"/>
</dbReference>
<keyword evidence="1" id="KW-0410">Iron transport</keyword>
<gene>
    <name evidence="8" type="ORF">OR16_28479</name>
</gene>
<evidence type="ECO:0000313" key="9">
    <source>
        <dbReference type="Proteomes" id="UP000005808"/>
    </source>
</evidence>
<keyword evidence="3" id="KW-0408">Iron</keyword>
<evidence type="ECO:0000313" key="8">
    <source>
        <dbReference type="EMBL" id="EHP39953.1"/>
    </source>
</evidence>
<evidence type="ECO:0000256" key="4">
    <source>
        <dbReference type="ARBA" id="ARBA00023065"/>
    </source>
</evidence>
<evidence type="ECO:0000256" key="6">
    <source>
        <dbReference type="PROSITE-ProRule" id="PRU01360"/>
    </source>
</evidence>
<keyword evidence="6" id="KW-0813">Transport</keyword>
<dbReference type="GO" id="GO:0015344">
    <property type="term" value="F:siderophore uptake transmembrane transporter activity"/>
    <property type="evidence" value="ECO:0007669"/>
    <property type="project" value="TreeGrafter"/>
</dbReference>
<keyword evidence="6" id="KW-1134">Transmembrane beta strand</keyword>
<evidence type="ECO:0000256" key="3">
    <source>
        <dbReference type="ARBA" id="ARBA00023004"/>
    </source>
</evidence>
<proteinExistence type="inferred from homology"/>
<evidence type="ECO:0000256" key="2">
    <source>
        <dbReference type="ARBA" id="ARBA00022729"/>
    </source>
</evidence>
<dbReference type="InterPro" id="IPR037066">
    <property type="entry name" value="Plug_dom_sf"/>
</dbReference>